<reference evidence="1" key="1">
    <citation type="journal article" date="2023" name="G3 (Bethesda)">
        <title>A reference genome for the long-term kleptoplast-retaining sea slug Elysia crispata morphotype clarki.</title>
        <authorList>
            <person name="Eastman K.E."/>
            <person name="Pendleton A.L."/>
            <person name="Shaikh M.A."/>
            <person name="Suttiyut T."/>
            <person name="Ogas R."/>
            <person name="Tomko P."/>
            <person name="Gavelis G."/>
            <person name="Widhalm J.R."/>
            <person name="Wisecaver J.H."/>
        </authorList>
    </citation>
    <scope>NUCLEOTIDE SEQUENCE</scope>
    <source>
        <strain evidence="1">ECLA1</strain>
    </source>
</reference>
<proteinExistence type="predicted"/>
<sequence length="165" mass="18531">MTCTTIIIPHRYVDDVKAACLGNTDGLQYGCRARPTSRVVQGGAPMSLLIVRDWDPVSFGRPRDIVRRDNIQRRLHLAATRPRPQVTFNFMQISPLPPPPPPYQTPPRTLCHSVPGSASMAVADKNIDGSWRPRQVDNYTLNLRPDKDLPPQHSCIVFIKLLEIS</sequence>
<accession>A0AAE1DCV8</accession>
<comment type="caution">
    <text evidence="1">The sequence shown here is derived from an EMBL/GenBank/DDBJ whole genome shotgun (WGS) entry which is preliminary data.</text>
</comment>
<organism evidence="1 2">
    <name type="scientific">Elysia crispata</name>
    <name type="common">lettuce slug</name>
    <dbReference type="NCBI Taxonomy" id="231223"/>
    <lineage>
        <taxon>Eukaryota</taxon>
        <taxon>Metazoa</taxon>
        <taxon>Spiralia</taxon>
        <taxon>Lophotrochozoa</taxon>
        <taxon>Mollusca</taxon>
        <taxon>Gastropoda</taxon>
        <taxon>Heterobranchia</taxon>
        <taxon>Euthyneura</taxon>
        <taxon>Panpulmonata</taxon>
        <taxon>Sacoglossa</taxon>
        <taxon>Placobranchoidea</taxon>
        <taxon>Plakobranchidae</taxon>
        <taxon>Elysia</taxon>
    </lineage>
</organism>
<keyword evidence="2" id="KW-1185">Reference proteome</keyword>
<gene>
    <name evidence="1" type="ORF">RRG08_026253</name>
</gene>
<protein>
    <submittedName>
        <fullName evidence="1">Uncharacterized protein</fullName>
    </submittedName>
</protein>
<dbReference type="EMBL" id="JAWDGP010004277">
    <property type="protein sequence ID" value="KAK3765782.1"/>
    <property type="molecule type" value="Genomic_DNA"/>
</dbReference>
<evidence type="ECO:0000313" key="1">
    <source>
        <dbReference type="EMBL" id="KAK3765782.1"/>
    </source>
</evidence>
<dbReference type="Proteomes" id="UP001283361">
    <property type="component" value="Unassembled WGS sequence"/>
</dbReference>
<name>A0AAE1DCV8_9GAST</name>
<evidence type="ECO:0000313" key="2">
    <source>
        <dbReference type="Proteomes" id="UP001283361"/>
    </source>
</evidence>
<dbReference type="AlphaFoldDB" id="A0AAE1DCV8"/>